<dbReference type="EMBL" id="KK122149">
    <property type="protein sequence ID" value="KFM82023.1"/>
    <property type="molecule type" value="Genomic_DNA"/>
</dbReference>
<keyword evidence="4" id="KW-0238">DNA-binding</keyword>
<comment type="similarity">
    <text evidence="2">Belongs to the DNA polymerase epsilon subunit B family.</text>
</comment>
<evidence type="ECO:0000256" key="6">
    <source>
        <dbReference type="ARBA" id="ARBA00032930"/>
    </source>
</evidence>
<gene>
    <name evidence="8" type="ORF">X975_19306</name>
</gene>
<protein>
    <recommendedName>
        <fullName evidence="6">DNA polymerase II subunit 2</fullName>
    </recommendedName>
</protein>
<feature type="domain" description="DNA polymerase alpha/delta/epsilon subunit B" evidence="7">
    <location>
        <begin position="11"/>
        <end position="68"/>
    </location>
</feature>
<feature type="non-terminal residue" evidence="8">
    <location>
        <position position="81"/>
    </location>
</feature>
<keyword evidence="9" id="KW-1185">Reference proteome</keyword>
<dbReference type="OMA" id="FNIMHTD"/>
<dbReference type="GO" id="GO:0042276">
    <property type="term" value="P:error-prone translesion synthesis"/>
    <property type="evidence" value="ECO:0007669"/>
    <property type="project" value="TreeGrafter"/>
</dbReference>
<dbReference type="GO" id="GO:0003677">
    <property type="term" value="F:DNA binding"/>
    <property type="evidence" value="ECO:0007669"/>
    <property type="project" value="UniProtKB-KW"/>
</dbReference>
<evidence type="ECO:0000256" key="4">
    <source>
        <dbReference type="ARBA" id="ARBA00023125"/>
    </source>
</evidence>
<proteinExistence type="inferred from homology"/>
<keyword evidence="3" id="KW-0235">DNA replication</keyword>
<sequence>MCRNSIYAPWEKDEKVDVPNLFVKTVIANGHLVPLPLNVAPIYWEYDYSLWLYPLPDVVVCADKYDPYTVTSANSIFFNPG</sequence>
<dbReference type="GO" id="GO:0008622">
    <property type="term" value="C:epsilon DNA polymerase complex"/>
    <property type="evidence" value="ECO:0007669"/>
    <property type="project" value="InterPro"/>
</dbReference>
<dbReference type="InterPro" id="IPR007185">
    <property type="entry name" value="DNA_pol_a/d/e_bsu"/>
</dbReference>
<evidence type="ECO:0000256" key="3">
    <source>
        <dbReference type="ARBA" id="ARBA00022705"/>
    </source>
</evidence>
<evidence type="ECO:0000256" key="5">
    <source>
        <dbReference type="ARBA" id="ARBA00023242"/>
    </source>
</evidence>
<evidence type="ECO:0000259" key="7">
    <source>
        <dbReference type="Pfam" id="PF04042"/>
    </source>
</evidence>
<dbReference type="InterPro" id="IPR016266">
    <property type="entry name" value="POLE2"/>
</dbReference>
<evidence type="ECO:0000313" key="9">
    <source>
        <dbReference type="Proteomes" id="UP000054359"/>
    </source>
</evidence>
<dbReference type="Proteomes" id="UP000054359">
    <property type="component" value="Unassembled WGS sequence"/>
</dbReference>
<evidence type="ECO:0000256" key="1">
    <source>
        <dbReference type="ARBA" id="ARBA00004123"/>
    </source>
</evidence>
<dbReference type="PANTHER" id="PTHR12708:SF0">
    <property type="entry name" value="DNA POLYMERASE EPSILON SUBUNIT 2"/>
    <property type="match status" value="1"/>
</dbReference>
<keyword evidence="5" id="KW-0539">Nucleus</keyword>
<name>A0A087UXD4_STEMI</name>
<organism evidence="8 9">
    <name type="scientific">Stegodyphus mimosarum</name>
    <name type="common">African social velvet spider</name>
    <dbReference type="NCBI Taxonomy" id="407821"/>
    <lineage>
        <taxon>Eukaryota</taxon>
        <taxon>Metazoa</taxon>
        <taxon>Ecdysozoa</taxon>
        <taxon>Arthropoda</taxon>
        <taxon>Chelicerata</taxon>
        <taxon>Arachnida</taxon>
        <taxon>Araneae</taxon>
        <taxon>Araneomorphae</taxon>
        <taxon>Entelegynae</taxon>
        <taxon>Eresoidea</taxon>
        <taxon>Eresidae</taxon>
        <taxon>Stegodyphus</taxon>
    </lineage>
</organism>
<dbReference type="GO" id="GO:0006261">
    <property type="term" value="P:DNA-templated DNA replication"/>
    <property type="evidence" value="ECO:0007669"/>
    <property type="project" value="InterPro"/>
</dbReference>
<dbReference type="AlphaFoldDB" id="A0A087UXD4"/>
<evidence type="ECO:0000256" key="2">
    <source>
        <dbReference type="ARBA" id="ARBA00009560"/>
    </source>
</evidence>
<dbReference type="STRING" id="407821.A0A087UXD4"/>
<dbReference type="PANTHER" id="PTHR12708">
    <property type="entry name" value="DNA POLYMERASE EPSILON SUBUNIT B"/>
    <property type="match status" value="1"/>
</dbReference>
<dbReference type="Pfam" id="PF04042">
    <property type="entry name" value="DNA_pol_E_B"/>
    <property type="match status" value="1"/>
</dbReference>
<comment type="subcellular location">
    <subcellularLocation>
        <location evidence="1">Nucleus</location>
    </subcellularLocation>
</comment>
<dbReference type="OrthoDB" id="10254730at2759"/>
<evidence type="ECO:0000313" key="8">
    <source>
        <dbReference type="EMBL" id="KFM82023.1"/>
    </source>
</evidence>
<accession>A0A087UXD4</accession>
<reference evidence="8 9" key="1">
    <citation type="submission" date="2013-11" db="EMBL/GenBank/DDBJ databases">
        <title>Genome sequencing of Stegodyphus mimosarum.</title>
        <authorList>
            <person name="Bechsgaard J."/>
        </authorList>
    </citation>
    <scope>NUCLEOTIDE SEQUENCE [LARGE SCALE GENOMIC DNA]</scope>
</reference>